<protein>
    <submittedName>
        <fullName evidence="1">Uncharacterized protein</fullName>
    </submittedName>
</protein>
<keyword evidence="2" id="KW-1185">Reference proteome</keyword>
<gene>
    <name evidence="1" type="ORF">DAT39_005699</name>
</gene>
<dbReference type="EMBL" id="QNUK01000055">
    <property type="protein sequence ID" value="KAF5904616.1"/>
    <property type="molecule type" value="Genomic_DNA"/>
</dbReference>
<dbReference type="Proteomes" id="UP000727407">
    <property type="component" value="Unassembled WGS sequence"/>
</dbReference>
<dbReference type="AlphaFoldDB" id="A0A8J4TVI6"/>
<comment type="caution">
    <text evidence="1">The sequence shown here is derived from an EMBL/GenBank/DDBJ whole genome shotgun (WGS) entry which is preliminary data.</text>
</comment>
<evidence type="ECO:0000313" key="2">
    <source>
        <dbReference type="Proteomes" id="UP000727407"/>
    </source>
</evidence>
<evidence type="ECO:0000313" key="1">
    <source>
        <dbReference type="EMBL" id="KAF5904616.1"/>
    </source>
</evidence>
<reference evidence="1" key="1">
    <citation type="submission" date="2020-07" db="EMBL/GenBank/DDBJ databases">
        <title>Clarias magur genome sequencing, assembly and annotation.</title>
        <authorList>
            <person name="Kushwaha B."/>
            <person name="Kumar R."/>
            <person name="Das P."/>
            <person name="Joshi C.G."/>
            <person name="Kumar D."/>
            <person name="Nagpure N.S."/>
            <person name="Pandey M."/>
            <person name="Agarwal S."/>
            <person name="Srivastava S."/>
            <person name="Singh M."/>
            <person name="Sahoo L."/>
            <person name="Jayasankar P."/>
            <person name="Meher P.K."/>
            <person name="Koringa P.G."/>
            <person name="Iquebal M.A."/>
            <person name="Das S.P."/>
            <person name="Bit A."/>
            <person name="Patnaik S."/>
            <person name="Patel N."/>
            <person name="Shah T.M."/>
            <person name="Hinsu A."/>
            <person name="Jena J.K."/>
        </authorList>
    </citation>
    <scope>NUCLEOTIDE SEQUENCE</scope>
    <source>
        <strain evidence="1">CIFAMagur01</strain>
        <tissue evidence="1">Testis</tissue>
    </source>
</reference>
<accession>A0A8J4TVI6</accession>
<proteinExistence type="predicted"/>
<organism evidence="1 2">
    <name type="scientific">Clarias magur</name>
    <name type="common">Asian catfish</name>
    <name type="synonym">Macropteronotus magur</name>
    <dbReference type="NCBI Taxonomy" id="1594786"/>
    <lineage>
        <taxon>Eukaryota</taxon>
        <taxon>Metazoa</taxon>
        <taxon>Chordata</taxon>
        <taxon>Craniata</taxon>
        <taxon>Vertebrata</taxon>
        <taxon>Euteleostomi</taxon>
        <taxon>Actinopterygii</taxon>
        <taxon>Neopterygii</taxon>
        <taxon>Teleostei</taxon>
        <taxon>Ostariophysi</taxon>
        <taxon>Siluriformes</taxon>
        <taxon>Clariidae</taxon>
        <taxon>Clarias</taxon>
    </lineage>
</organism>
<sequence>MPLTQPRSQDGWNEDELSDRVWHETRRRGIRKELDWIDWDELTAPLQECQGSAGLRGRARGAARAGFRRCTDAAV</sequence>
<name>A0A8J4TVI6_CLAMG</name>